<feature type="domain" description="Piwi" evidence="4">
    <location>
        <begin position="672"/>
        <end position="959"/>
    </location>
</feature>
<dbReference type="AlphaFoldDB" id="A0A7R9KEK7"/>
<protein>
    <submittedName>
        <fullName evidence="5">Uncharacterized protein</fullName>
    </submittedName>
</protein>
<gene>
    <name evidence="5" type="ORF">OSB1V03_LOCUS1995</name>
</gene>
<dbReference type="InterPro" id="IPR036085">
    <property type="entry name" value="PAZ_dom_sf"/>
</dbReference>
<dbReference type="InterPro" id="IPR012337">
    <property type="entry name" value="RNaseH-like_sf"/>
</dbReference>
<feature type="region of interest" description="Disordered" evidence="2">
    <location>
        <begin position="97"/>
        <end position="130"/>
    </location>
</feature>
<evidence type="ECO:0000313" key="5">
    <source>
        <dbReference type="EMBL" id="CAD7621524.1"/>
    </source>
</evidence>
<proteinExistence type="inferred from homology"/>
<dbReference type="InterPro" id="IPR003165">
    <property type="entry name" value="Piwi"/>
</dbReference>
<dbReference type="PROSITE" id="PS50821">
    <property type="entry name" value="PAZ"/>
    <property type="match status" value="1"/>
</dbReference>
<dbReference type="OrthoDB" id="6500565at2759"/>
<dbReference type="Pfam" id="PF02171">
    <property type="entry name" value="Piwi"/>
    <property type="match status" value="1"/>
</dbReference>
<organism evidence="5">
    <name type="scientific">Medioppia subpectinata</name>
    <dbReference type="NCBI Taxonomy" id="1979941"/>
    <lineage>
        <taxon>Eukaryota</taxon>
        <taxon>Metazoa</taxon>
        <taxon>Ecdysozoa</taxon>
        <taxon>Arthropoda</taxon>
        <taxon>Chelicerata</taxon>
        <taxon>Arachnida</taxon>
        <taxon>Acari</taxon>
        <taxon>Acariformes</taxon>
        <taxon>Sarcoptiformes</taxon>
        <taxon>Oribatida</taxon>
        <taxon>Brachypylina</taxon>
        <taxon>Oppioidea</taxon>
        <taxon>Oppiidae</taxon>
        <taxon>Medioppia</taxon>
    </lineage>
</organism>
<dbReference type="CDD" id="cd02846">
    <property type="entry name" value="PAZ_argonaute_like"/>
    <property type="match status" value="1"/>
</dbReference>
<dbReference type="Pfam" id="PF02170">
    <property type="entry name" value="PAZ"/>
    <property type="match status" value="1"/>
</dbReference>
<dbReference type="InterPro" id="IPR003100">
    <property type="entry name" value="PAZ_dom"/>
</dbReference>
<dbReference type="Gene3D" id="3.30.420.10">
    <property type="entry name" value="Ribonuclease H-like superfamily/Ribonuclease H"/>
    <property type="match status" value="1"/>
</dbReference>
<comment type="similarity">
    <text evidence="1">Belongs to the argonaute family.</text>
</comment>
<feature type="compositionally biased region" description="Gly residues" evidence="2">
    <location>
        <begin position="98"/>
        <end position="120"/>
    </location>
</feature>
<dbReference type="EMBL" id="OC855217">
    <property type="protein sequence ID" value="CAD7621524.1"/>
    <property type="molecule type" value="Genomic_DNA"/>
</dbReference>
<dbReference type="InterPro" id="IPR032474">
    <property type="entry name" value="Argonaute_N"/>
</dbReference>
<dbReference type="SUPFAM" id="SSF53098">
    <property type="entry name" value="Ribonuclease H-like"/>
    <property type="match status" value="1"/>
</dbReference>
<name>A0A7R9KEK7_9ACAR</name>
<keyword evidence="6" id="KW-1185">Reference proteome</keyword>
<feature type="compositionally biased region" description="Low complexity" evidence="2">
    <location>
        <begin position="121"/>
        <end position="130"/>
    </location>
</feature>
<evidence type="ECO:0000259" key="4">
    <source>
        <dbReference type="PROSITE" id="PS50822"/>
    </source>
</evidence>
<dbReference type="SUPFAM" id="SSF101690">
    <property type="entry name" value="PAZ domain"/>
    <property type="match status" value="1"/>
</dbReference>
<evidence type="ECO:0000256" key="2">
    <source>
        <dbReference type="SAM" id="MobiDB-lite"/>
    </source>
</evidence>
<dbReference type="InterPro" id="IPR036397">
    <property type="entry name" value="RNaseH_sf"/>
</dbReference>
<dbReference type="Proteomes" id="UP000759131">
    <property type="component" value="Unassembled WGS sequence"/>
</dbReference>
<dbReference type="SMART" id="SM00949">
    <property type="entry name" value="PAZ"/>
    <property type="match status" value="1"/>
</dbReference>
<dbReference type="EMBL" id="CAJPIZ010000642">
    <property type="protein sequence ID" value="CAG2101954.1"/>
    <property type="molecule type" value="Genomic_DNA"/>
</dbReference>
<dbReference type="Gene3D" id="2.170.260.10">
    <property type="entry name" value="paz domain"/>
    <property type="match status" value="1"/>
</dbReference>
<dbReference type="SMART" id="SM00950">
    <property type="entry name" value="Piwi"/>
    <property type="match status" value="1"/>
</dbReference>
<dbReference type="GO" id="GO:0034587">
    <property type="term" value="P:piRNA processing"/>
    <property type="evidence" value="ECO:0007669"/>
    <property type="project" value="UniProtKB-ARBA"/>
</dbReference>
<dbReference type="PANTHER" id="PTHR22891">
    <property type="entry name" value="EUKARYOTIC TRANSLATION INITIATION FACTOR 2C"/>
    <property type="match status" value="1"/>
</dbReference>
<dbReference type="Pfam" id="PF16486">
    <property type="entry name" value="ArgoN"/>
    <property type="match status" value="1"/>
</dbReference>
<sequence>MQLFRAQAQVNDFGFVFNGILTLSKKAESTDYKRISHTFNIRYSIQCIGVLKFISISGQVLVANTRSQDSSHSSLHWIRVCWTQVGSVVVMSDRGRGGGRGYSGGGGGGQRGRGGGGDGSGSRPPQRPNVPNVRELAQAVSQLAICESAPRGTAGRAIQLIVNHYRITGWEQMSCHLYDIDIRLPRRDGHSFVQMTAGPTGAAGGQPARRLRNERRADNTRVVAKMADEWPQAFADRLYAFDGQKFLYAGQQLPAVSATPTMRRVVIQLDGFAEQTFEVRILYVKRVLMAPLVEYFAGRNRPHPEDFREALQALEVVLRYMPAQSLVPIYRSLYAIDGRKAVTRGSRPTNAEIASGHYQSVHVTQTGITLNADHTETLLVTDGPLITYIERELNITNLRGYRFTEEDGQRLNRKIKGLKIYTNHIPNQKRRFFIDSMIVQKVHEYRFDETDGQSVTVKEYFRAKYPNTGELLQNVGLIKTRNNKYLPVDVCHVYPDQPMPRRIVTPEMTQQIVKSACQEPSTRFGKIQQSIEEVEAVGRALMASFGVNLEINPIQLSGRVLQAPRLEGNLRHLKSGRPLKRYAFINYSVDGPLRSTTKFEECFDRFFAQLVAKAREMGITIADGPVAKVSHRATDQVIAADIAEFKQLDMIFICIPWSPIYKTIKYLADVHGVPTQCVLDQHFVKTPPEIYFANLLMKVNAKNDGQNQVLAQPCRPSATLKKRAVMVVGVDVIHPGTGGAGDGPVFSSIAASVATFDVEFSKYHAAVEGQPLNTEIIATYDRMFVRHLKNYRAKNSNALPESVILFRDGVSDGQLDQVLAEEIRLIEKAFDSVAKGFRFALTVFVVQKRHHTRFMPLKESFDARGNEIRNIPAGTVVDHTITHPLRNEFHLCSHNGRLGTSRHAKYVCIRDDHNLTRDELQQISYHMCHAYCRCPTPISIPVPVAYADLLCTRARIVIEAQNLPFQPRVRDESADEKRVREAANVQLLNANVEAHMKLILRPYYA</sequence>
<dbReference type="Gene3D" id="3.40.50.2300">
    <property type="match status" value="1"/>
</dbReference>
<dbReference type="GO" id="GO:0003723">
    <property type="term" value="F:RNA binding"/>
    <property type="evidence" value="ECO:0007669"/>
    <property type="project" value="InterPro"/>
</dbReference>
<reference evidence="5" key="1">
    <citation type="submission" date="2020-11" db="EMBL/GenBank/DDBJ databases">
        <authorList>
            <person name="Tran Van P."/>
        </authorList>
    </citation>
    <scope>NUCLEOTIDE SEQUENCE</scope>
</reference>
<dbReference type="PROSITE" id="PS50822">
    <property type="entry name" value="PIWI"/>
    <property type="match status" value="1"/>
</dbReference>
<feature type="domain" description="PAZ" evidence="3">
    <location>
        <begin position="384"/>
        <end position="495"/>
    </location>
</feature>
<accession>A0A7R9KEK7</accession>
<evidence type="ECO:0000256" key="1">
    <source>
        <dbReference type="RuleBase" id="RU361178"/>
    </source>
</evidence>
<evidence type="ECO:0000259" key="3">
    <source>
        <dbReference type="PROSITE" id="PS50821"/>
    </source>
</evidence>
<evidence type="ECO:0000313" key="6">
    <source>
        <dbReference type="Proteomes" id="UP000759131"/>
    </source>
</evidence>